<gene>
    <name evidence="2" type="ORF">PGQ11_001509</name>
</gene>
<dbReference type="Proteomes" id="UP001390339">
    <property type="component" value="Unassembled WGS sequence"/>
</dbReference>
<name>A0ABR2JN18_9PEZI</name>
<evidence type="ECO:0000313" key="3">
    <source>
        <dbReference type="Proteomes" id="UP001390339"/>
    </source>
</evidence>
<sequence length="298" mass="33405">MANSKHGKMKGSSNNHRAPSRDDQREDEIAEAVGPDPQSSDASVAHSALPAPITTHPDTPDADVAAHDNAWASYYTRQVQQEQGACTHLQNKPAEKQSKRTLPDDAAGHDDRAAKRKKLPTPLVQQLPVRQPPVQQLSSEKHCGWCKKPGHTVRTCAGPPAEDGFIHACPIHNTCLHTLNECPLVINWDQTLAWNYIVYQRRKLPPLVWGDGWEMYAEYPAYSGAFLEFLRASDDSLPFTAEFAKTIDKKKFDEYDYSQGQYGHQLGIEQRTLNYENFTAWRNSIKQQGPASSNLWSS</sequence>
<comment type="caution">
    <text evidence="2">The sequence shown here is derived from an EMBL/GenBank/DDBJ whole genome shotgun (WGS) entry which is preliminary data.</text>
</comment>
<reference evidence="2 3" key="1">
    <citation type="journal article" date="2024" name="IMA Fungus">
        <title>Apiospora arundinis, a panoply of carbohydrate-active enzymes and secondary metabolites.</title>
        <authorList>
            <person name="Sorensen T."/>
            <person name="Petersen C."/>
            <person name="Muurmann A.T."/>
            <person name="Christiansen J.V."/>
            <person name="Brundto M.L."/>
            <person name="Overgaard C.K."/>
            <person name="Boysen A.T."/>
            <person name="Wollenberg R.D."/>
            <person name="Larsen T.O."/>
            <person name="Sorensen J.L."/>
            <person name="Nielsen K.L."/>
            <person name="Sondergaard T.E."/>
        </authorList>
    </citation>
    <scope>NUCLEOTIDE SEQUENCE [LARGE SCALE GENOMIC DNA]</scope>
    <source>
        <strain evidence="2 3">AAU 773</strain>
    </source>
</reference>
<proteinExistence type="predicted"/>
<protein>
    <recommendedName>
        <fullName evidence="4">CCHC-type domain-containing protein</fullName>
    </recommendedName>
</protein>
<feature type="compositionally biased region" description="Basic and acidic residues" evidence="1">
    <location>
        <begin position="93"/>
        <end position="113"/>
    </location>
</feature>
<accession>A0ABR2JN18</accession>
<organism evidence="2 3">
    <name type="scientific">Apiospora arundinis</name>
    <dbReference type="NCBI Taxonomy" id="335852"/>
    <lineage>
        <taxon>Eukaryota</taxon>
        <taxon>Fungi</taxon>
        <taxon>Dikarya</taxon>
        <taxon>Ascomycota</taxon>
        <taxon>Pezizomycotina</taxon>
        <taxon>Sordariomycetes</taxon>
        <taxon>Xylariomycetidae</taxon>
        <taxon>Amphisphaeriales</taxon>
        <taxon>Apiosporaceae</taxon>
        <taxon>Apiospora</taxon>
    </lineage>
</organism>
<evidence type="ECO:0000256" key="1">
    <source>
        <dbReference type="SAM" id="MobiDB-lite"/>
    </source>
</evidence>
<keyword evidence="3" id="KW-1185">Reference proteome</keyword>
<feature type="region of interest" description="Disordered" evidence="1">
    <location>
        <begin position="87"/>
        <end position="120"/>
    </location>
</feature>
<dbReference type="EMBL" id="JAPCWZ010000001">
    <property type="protein sequence ID" value="KAK8880215.1"/>
    <property type="molecule type" value="Genomic_DNA"/>
</dbReference>
<evidence type="ECO:0008006" key="4">
    <source>
        <dbReference type="Google" id="ProtNLM"/>
    </source>
</evidence>
<feature type="region of interest" description="Disordered" evidence="1">
    <location>
        <begin position="1"/>
        <end position="66"/>
    </location>
</feature>
<evidence type="ECO:0000313" key="2">
    <source>
        <dbReference type="EMBL" id="KAK8880215.1"/>
    </source>
</evidence>